<feature type="domain" description="Myb-like DNA-binding" evidence="2">
    <location>
        <begin position="18"/>
        <end position="61"/>
    </location>
</feature>
<dbReference type="Proteomes" id="UP000248961">
    <property type="component" value="Unassembled WGS sequence"/>
</dbReference>
<organism evidence="3 4">
    <name type="scientific">Aspergillus homomorphus (strain CBS 101889)</name>
    <dbReference type="NCBI Taxonomy" id="1450537"/>
    <lineage>
        <taxon>Eukaryota</taxon>
        <taxon>Fungi</taxon>
        <taxon>Dikarya</taxon>
        <taxon>Ascomycota</taxon>
        <taxon>Pezizomycotina</taxon>
        <taxon>Eurotiomycetes</taxon>
        <taxon>Eurotiomycetidae</taxon>
        <taxon>Eurotiales</taxon>
        <taxon>Aspergillaceae</taxon>
        <taxon>Aspergillus</taxon>
        <taxon>Aspergillus subgen. Circumdati</taxon>
    </lineage>
</organism>
<accession>A0A395HX32</accession>
<protein>
    <recommendedName>
        <fullName evidence="2">Myb-like DNA-binding domain-containing protein</fullName>
    </recommendedName>
</protein>
<dbReference type="EMBL" id="KZ824285">
    <property type="protein sequence ID" value="RAL12059.1"/>
    <property type="molecule type" value="Genomic_DNA"/>
</dbReference>
<evidence type="ECO:0000313" key="3">
    <source>
        <dbReference type="EMBL" id="RAL12059.1"/>
    </source>
</evidence>
<sequence length="239" mass="26043">MSVTKRGKALPVDADGSKFFYSILKQLDLRSVDWEAVAKSNGISNGHAARMRYSRFRQQIEGTVPTSRSGSSKKNKAKVLKAASPIQSQQQQLPDFRAVPVVKQEHSAPYGQQISSVMMSTASSFPAALPTYPVAAQGHQAIPPAPAVKWEPKDPSVKPDPYDDVVPSLAEIPHAISRPITTMSAFPQNSSFANQPFTRSQWPYTQPEQVIAGEDTGGDCPIEQEPVKDVDDNKEGDPK</sequence>
<reference evidence="3 4" key="1">
    <citation type="submission" date="2018-02" db="EMBL/GenBank/DDBJ databases">
        <title>The genomes of Aspergillus section Nigri reveals drivers in fungal speciation.</title>
        <authorList>
            <consortium name="DOE Joint Genome Institute"/>
            <person name="Vesth T.C."/>
            <person name="Nybo J."/>
            <person name="Theobald S."/>
            <person name="Brandl J."/>
            <person name="Frisvad J.C."/>
            <person name="Nielsen K.F."/>
            <person name="Lyhne E.K."/>
            <person name="Kogle M.E."/>
            <person name="Kuo A."/>
            <person name="Riley R."/>
            <person name="Clum A."/>
            <person name="Nolan M."/>
            <person name="Lipzen A."/>
            <person name="Salamov A."/>
            <person name="Henrissat B."/>
            <person name="Wiebenga A."/>
            <person name="De vries R.P."/>
            <person name="Grigoriev I.V."/>
            <person name="Mortensen U.H."/>
            <person name="Andersen M.R."/>
            <person name="Baker S.E."/>
        </authorList>
    </citation>
    <scope>NUCLEOTIDE SEQUENCE [LARGE SCALE GENOMIC DNA]</scope>
    <source>
        <strain evidence="3 4">CBS 101889</strain>
    </source>
</reference>
<evidence type="ECO:0000313" key="4">
    <source>
        <dbReference type="Proteomes" id="UP000248961"/>
    </source>
</evidence>
<dbReference type="OrthoDB" id="3944408at2759"/>
<proteinExistence type="predicted"/>
<feature type="region of interest" description="Disordered" evidence="1">
    <location>
        <begin position="211"/>
        <end position="239"/>
    </location>
</feature>
<feature type="compositionally biased region" description="Basic and acidic residues" evidence="1">
    <location>
        <begin position="225"/>
        <end position="239"/>
    </location>
</feature>
<dbReference type="RefSeq" id="XP_025551213.1">
    <property type="nucleotide sequence ID" value="XM_025697023.1"/>
</dbReference>
<keyword evidence="4" id="KW-1185">Reference proteome</keyword>
<gene>
    <name evidence="3" type="ORF">BO97DRAFT_424986</name>
</gene>
<name>A0A395HX32_ASPHC</name>
<dbReference type="GeneID" id="37201312"/>
<dbReference type="VEuPathDB" id="FungiDB:BO97DRAFT_424986"/>
<dbReference type="Pfam" id="PF22980">
    <property type="entry name" value="Myb_DNA-bind_8"/>
    <property type="match status" value="1"/>
</dbReference>
<evidence type="ECO:0000259" key="2">
    <source>
        <dbReference type="Pfam" id="PF22980"/>
    </source>
</evidence>
<dbReference type="AlphaFoldDB" id="A0A395HX32"/>
<evidence type="ECO:0000256" key="1">
    <source>
        <dbReference type="SAM" id="MobiDB-lite"/>
    </source>
</evidence>
<dbReference type="InterPro" id="IPR054505">
    <property type="entry name" value="Myb_DNA-bind_8"/>
</dbReference>
<dbReference type="STRING" id="1450537.A0A395HX32"/>